<protein>
    <submittedName>
        <fullName evidence="2">Uncharacterized protein</fullName>
    </submittedName>
</protein>
<evidence type="ECO:0000256" key="1">
    <source>
        <dbReference type="SAM" id="MobiDB-lite"/>
    </source>
</evidence>
<dbReference type="AlphaFoldDB" id="A0A142EMB6"/>
<accession>A0A142EMB6</accession>
<dbReference type="Proteomes" id="UP000073816">
    <property type="component" value="Chromosome"/>
</dbReference>
<reference evidence="2 3" key="2">
    <citation type="journal article" date="2016" name="Genome Announc.">
        <title>Complete Genome Sequence of Algoriphagus sp. Strain M8-2, Isolated from a Brackish Lake.</title>
        <authorList>
            <person name="Muraguchi Y."/>
            <person name="Kushimoto K."/>
            <person name="Ohtsubo Y."/>
            <person name="Suzuki T."/>
            <person name="Dohra H."/>
            <person name="Kimbara K."/>
            <person name="Shintani M."/>
        </authorList>
    </citation>
    <scope>NUCLEOTIDE SEQUENCE [LARGE SCALE GENOMIC DNA]</scope>
    <source>
        <strain evidence="2 3">M8-2</strain>
    </source>
</reference>
<name>A0A142EMB6_9BACT</name>
<proteinExistence type="predicted"/>
<gene>
    <name evidence="2" type="ORF">AO498_07570</name>
</gene>
<feature type="compositionally biased region" description="Basic residues" evidence="1">
    <location>
        <begin position="203"/>
        <end position="215"/>
    </location>
</feature>
<sequence length="226" mass="26097">MIYIENKKKKEKTLLAKYPNAKIVDVTSKATTGLVKLSPFYPHGDIPIPFSENRKAKSVEGIWQALKVFESADIEEAMFSNDTMKDIKRTVRKYGKPLGHRKGVNGTDLLNYIDARIQIYLPSYLWVLENKVSEIIERLKEASQKEDIVLLDYETNCDVLNPKKPLSHAFLVKAYVEGHYPKATDLYKELEQRKLNPVEEKPKKKATKPRTKKTQNKKDDNQTILF</sequence>
<dbReference type="KEGG" id="alm:AO498_07570"/>
<dbReference type="RefSeq" id="WP_067545492.1">
    <property type="nucleotide sequence ID" value="NZ_CP012836.1"/>
</dbReference>
<dbReference type="EMBL" id="CP012836">
    <property type="protein sequence ID" value="AMQ56271.1"/>
    <property type="molecule type" value="Genomic_DNA"/>
</dbReference>
<evidence type="ECO:0000313" key="2">
    <source>
        <dbReference type="EMBL" id="AMQ56271.1"/>
    </source>
</evidence>
<feature type="compositionally biased region" description="Basic and acidic residues" evidence="1">
    <location>
        <begin position="191"/>
        <end position="202"/>
    </location>
</feature>
<dbReference type="STRING" id="1727163.AO498_07570"/>
<reference evidence="3" key="1">
    <citation type="submission" date="2015-09" db="EMBL/GenBank/DDBJ databases">
        <title>Complete sequence of Algoriphagus sp. M8-2.</title>
        <authorList>
            <person name="Shintani M."/>
        </authorList>
    </citation>
    <scope>NUCLEOTIDE SEQUENCE [LARGE SCALE GENOMIC DNA]</scope>
    <source>
        <strain evidence="3">M8-2</strain>
    </source>
</reference>
<feature type="compositionally biased region" description="Basic and acidic residues" evidence="1">
    <location>
        <begin position="216"/>
        <end position="226"/>
    </location>
</feature>
<dbReference type="OrthoDB" id="797104at2"/>
<dbReference type="InterPro" id="IPR054219">
    <property type="entry name" value="DUF6939"/>
</dbReference>
<feature type="region of interest" description="Disordered" evidence="1">
    <location>
        <begin position="191"/>
        <end position="226"/>
    </location>
</feature>
<dbReference type="PATRIC" id="fig|1727163.4.peg.1575"/>
<keyword evidence="3" id="KW-1185">Reference proteome</keyword>
<evidence type="ECO:0000313" key="3">
    <source>
        <dbReference type="Proteomes" id="UP000073816"/>
    </source>
</evidence>
<organism evidence="2 3">
    <name type="scientific">Algoriphagus sanaruensis</name>
    <dbReference type="NCBI Taxonomy" id="1727163"/>
    <lineage>
        <taxon>Bacteria</taxon>
        <taxon>Pseudomonadati</taxon>
        <taxon>Bacteroidota</taxon>
        <taxon>Cytophagia</taxon>
        <taxon>Cytophagales</taxon>
        <taxon>Cyclobacteriaceae</taxon>
        <taxon>Algoriphagus</taxon>
    </lineage>
</organism>
<dbReference type="Pfam" id="PF22075">
    <property type="entry name" value="DUF6939"/>
    <property type="match status" value="1"/>
</dbReference>